<name>Q9PAW6_XYLFA</name>
<organism evidence="1 2">
    <name type="scientific">Xylella fastidiosa (strain 9a5c)</name>
    <dbReference type="NCBI Taxonomy" id="160492"/>
    <lineage>
        <taxon>Bacteria</taxon>
        <taxon>Pseudomonadati</taxon>
        <taxon>Pseudomonadota</taxon>
        <taxon>Gammaproteobacteria</taxon>
        <taxon>Lysobacterales</taxon>
        <taxon>Lysobacteraceae</taxon>
        <taxon>Xylella</taxon>
    </lineage>
</organism>
<dbReference type="Proteomes" id="UP000000812">
    <property type="component" value="Chromosome"/>
</dbReference>
<dbReference type="EMBL" id="AE003849">
    <property type="protein sequence ID" value="AAF85178.1"/>
    <property type="molecule type" value="Genomic_DNA"/>
</dbReference>
<dbReference type="HOGENOM" id="CLU_2621259_0_0_6"/>
<dbReference type="KEGG" id="xfa:XF_2379"/>
<sequence length="78" mass="9037">MAIFTTRYLLMCVHYNAILPTCQCQANDHRSVDTNVHDLTLTDWMTQRTVETAYYVKNKKAKLYSCISENHNVIPPTT</sequence>
<dbReference type="AlphaFoldDB" id="Q9PAW6"/>
<evidence type="ECO:0000313" key="2">
    <source>
        <dbReference type="Proteomes" id="UP000000812"/>
    </source>
</evidence>
<gene>
    <name evidence="1" type="ordered locus">XF_2379</name>
</gene>
<reference evidence="1 2" key="1">
    <citation type="journal article" date="2000" name="Nature">
        <title>The genome sequence of the plant pathogen Xylella fastidiosa.</title>
        <authorList>
            <person name="Simpson A.J."/>
            <person name="Reinach F.C."/>
            <person name="Arruda P."/>
            <person name="Abreu F.A."/>
            <person name="Acencio M."/>
            <person name="Alvarenga R."/>
            <person name="Alves L.M."/>
            <person name="Araya J.E."/>
            <person name="Baia G.S."/>
            <person name="Baptista C.S."/>
            <person name="Barros M.H."/>
            <person name="Bonaccorsi E.D."/>
            <person name="Bordin S."/>
            <person name="Bove J.M."/>
            <person name="Briones M.R."/>
            <person name="Bueno M.R."/>
            <person name="Camargo A.A."/>
            <person name="Camargo L.E."/>
            <person name="Carraro D.M."/>
            <person name="Carrer H."/>
            <person name="Colauto N.B."/>
            <person name="Colombo C."/>
            <person name="Costa F.F."/>
            <person name="Costa M.C."/>
            <person name="Costa-Neto C.M."/>
            <person name="Coutinho L.L."/>
            <person name="Cristofani M."/>
            <person name="Dias-Neto E."/>
            <person name="Docena C."/>
            <person name="El-Dorry H."/>
            <person name="Facincani A.P."/>
            <person name="Ferreira A.J."/>
            <person name="Ferreira V.C."/>
            <person name="Ferro J.A."/>
            <person name="Fraga J.S."/>
            <person name="Franca S.C."/>
            <person name="Franco M.C."/>
            <person name="Frohme M."/>
            <person name="Furlan L.R."/>
            <person name="Garnier M."/>
            <person name="Goldman G.H."/>
            <person name="Goldman M.H."/>
            <person name="Gomes S.L."/>
            <person name="Gruber A."/>
            <person name="Ho P.L."/>
            <person name="Hoheisel J.D."/>
            <person name="Junqueira M.L."/>
            <person name="Kemper E.L."/>
            <person name="Kitajima J.P."/>
            <person name="Krieger J.E."/>
            <person name="Kuramae E.E."/>
            <person name="Laigret F."/>
            <person name="Lambais M.R."/>
            <person name="Leite L.C."/>
            <person name="Lemos E.G."/>
            <person name="Lemos M.V."/>
            <person name="Lopes S.A."/>
            <person name="Lopes C.R."/>
            <person name="Machado J.A."/>
            <person name="Machado M.A."/>
            <person name="Madeira A.M."/>
            <person name="Madeira H.M."/>
            <person name="Marino C.L."/>
            <person name="Marques M.V."/>
            <person name="Martins E.A."/>
            <person name="Martins E.M."/>
            <person name="Matsukuma A.Y."/>
            <person name="Menck C.F."/>
            <person name="Miracca E.C."/>
            <person name="Miyaki C.Y."/>
            <person name="Monteriro-Vitorello C.B."/>
            <person name="Moon D.H."/>
            <person name="Nagai M.A."/>
            <person name="Nascimento A.L."/>
            <person name="Netto L.E."/>
            <person name="Nhani A.Jr."/>
            <person name="Nobrega F.G."/>
            <person name="Nunes L.R."/>
            <person name="Oliveira M.A."/>
            <person name="de Oliveira M.C."/>
            <person name="de Oliveira R.C."/>
            <person name="Palmieri D.A."/>
            <person name="Paris A."/>
            <person name="Peixoto B.R."/>
            <person name="Pereira G.A."/>
            <person name="Pereira H.A.Jr."/>
            <person name="Pesquero J.B."/>
            <person name="Quaggio R.B."/>
            <person name="Roberto P.G."/>
            <person name="Rodrigues V."/>
            <person name="de M Rosa A.J."/>
            <person name="de Rosa V.E.Jr."/>
            <person name="de Sa R.G."/>
            <person name="Santelli R.V."/>
            <person name="Sawasaki H.E."/>
            <person name="da Silva A.C."/>
            <person name="da Silva A.M."/>
            <person name="da Silva F.R."/>
            <person name="da Silva W.A.Jr."/>
            <person name="da Silveira J.F."/>
            <person name="Silvestri M.L."/>
            <person name="Siqueira W.J."/>
            <person name="de Souza A.A."/>
            <person name="de Souza A.P."/>
            <person name="Terenzi M.F."/>
            <person name="Truffi D."/>
            <person name="Tsai S.M."/>
            <person name="Tsuhako M.H."/>
            <person name="Vallada H."/>
            <person name="Van Sluys M.A."/>
            <person name="Verjovski-Almeida S."/>
            <person name="Vettore A.L."/>
            <person name="Zago M.A."/>
            <person name="Zatz M."/>
            <person name="Meidanis J."/>
            <person name="Setubal J.C."/>
        </authorList>
    </citation>
    <scope>NUCLEOTIDE SEQUENCE [LARGE SCALE GENOMIC DNA]</scope>
    <source>
        <strain evidence="1 2">9a5c</strain>
    </source>
</reference>
<accession>Q9PAW6</accession>
<dbReference type="PIR" id="D82565">
    <property type="entry name" value="D82565"/>
</dbReference>
<proteinExistence type="predicted"/>
<evidence type="ECO:0000313" key="1">
    <source>
        <dbReference type="EMBL" id="AAF85178.1"/>
    </source>
</evidence>
<dbReference type="STRING" id="160492.XF_2379"/>
<protein>
    <submittedName>
        <fullName evidence="1">Uncharacterized protein</fullName>
    </submittedName>
</protein>